<evidence type="ECO:0000313" key="2">
    <source>
        <dbReference type="Proteomes" id="UP001382935"/>
    </source>
</evidence>
<organism evidence="1 2">
    <name type="scientific">Sphingomonas kaistensis</name>
    <dbReference type="NCBI Taxonomy" id="298708"/>
    <lineage>
        <taxon>Bacteria</taxon>
        <taxon>Pseudomonadati</taxon>
        <taxon>Pseudomonadota</taxon>
        <taxon>Alphaproteobacteria</taxon>
        <taxon>Sphingomonadales</taxon>
        <taxon>Sphingomonadaceae</taxon>
        <taxon>Sphingomonas</taxon>
    </lineage>
</organism>
<dbReference type="EMBL" id="CP145607">
    <property type="protein sequence ID" value="WWM70800.1"/>
    <property type="molecule type" value="Genomic_DNA"/>
</dbReference>
<proteinExistence type="predicted"/>
<reference evidence="1 2" key="1">
    <citation type="submission" date="2024-02" db="EMBL/GenBank/DDBJ databases">
        <title>Full genome sequence of Sphingomonas kaistensis.</title>
        <authorList>
            <person name="Poletto B.L."/>
            <person name="Silva G."/>
            <person name="Galante D."/>
            <person name="Campos K.R."/>
            <person name="Santos M.B.N."/>
            <person name="Sacchi C.T."/>
        </authorList>
    </citation>
    <scope>NUCLEOTIDE SEQUENCE [LARGE SCALE GENOMIC DNA]</scope>
    <source>
        <strain evidence="1 2">MA4R</strain>
    </source>
</reference>
<gene>
    <name evidence="1" type="ORF">V6R86_08960</name>
</gene>
<dbReference type="RefSeq" id="WP_338503875.1">
    <property type="nucleotide sequence ID" value="NZ_CP145607.1"/>
</dbReference>
<evidence type="ECO:0000313" key="1">
    <source>
        <dbReference type="EMBL" id="WWM70800.1"/>
    </source>
</evidence>
<accession>A0ABZ2G4Q9</accession>
<name>A0ABZ2G4Q9_9SPHN</name>
<dbReference type="Proteomes" id="UP001382935">
    <property type="component" value="Chromosome"/>
</dbReference>
<keyword evidence="2" id="KW-1185">Reference proteome</keyword>
<sequence>MSLFALTLAALQTAAAPALQPPPADWRTRATTAGVWSWRNASDASEAMFSDSRGVQLVIRCTRATRRITFSRTGAAPTQRIRIATTSSERQLPPGNMLLASDPLLDAIAFSRGRLWVDATGVMPLVLRSAPEPARAVEDCRS</sequence>
<protein>
    <submittedName>
        <fullName evidence="1">Uncharacterized protein</fullName>
    </submittedName>
</protein>